<dbReference type="Gene3D" id="3.10.180.10">
    <property type="entry name" value="2,3-Dihydroxybiphenyl 1,2-Dioxygenase, domain 1"/>
    <property type="match status" value="1"/>
</dbReference>
<evidence type="ECO:0000313" key="1">
    <source>
        <dbReference type="EMBL" id="MDX4956549.1"/>
    </source>
</evidence>
<accession>A0AAJ2V947</accession>
<dbReference type="Proteomes" id="UP001287445">
    <property type="component" value="Unassembled WGS sequence"/>
</dbReference>
<dbReference type="EMBL" id="JAWWMZ010000012">
    <property type="protein sequence ID" value="MDX4956549.1"/>
    <property type="molecule type" value="Genomic_DNA"/>
</dbReference>
<comment type="caution">
    <text evidence="1">The sequence shown here is derived from an EMBL/GenBank/DDBJ whole genome shotgun (WGS) entry which is preliminary data.</text>
</comment>
<name>A0AAJ2V947_DELAC</name>
<evidence type="ECO:0000313" key="2">
    <source>
        <dbReference type="Proteomes" id="UP001287445"/>
    </source>
</evidence>
<organism evidence="1 2">
    <name type="scientific">Delftia acidovorans</name>
    <name type="common">Pseudomonas acidovorans</name>
    <name type="synonym">Comamonas acidovorans</name>
    <dbReference type="NCBI Taxonomy" id="80866"/>
    <lineage>
        <taxon>Bacteria</taxon>
        <taxon>Pseudomonadati</taxon>
        <taxon>Pseudomonadota</taxon>
        <taxon>Betaproteobacteria</taxon>
        <taxon>Burkholderiales</taxon>
        <taxon>Comamonadaceae</taxon>
        <taxon>Delftia</taxon>
    </lineage>
</organism>
<proteinExistence type="predicted"/>
<reference evidence="1" key="1">
    <citation type="submission" date="2023-11" db="EMBL/GenBank/DDBJ databases">
        <title>Identification and selenium tolerance of Delftia acidovorans R3-25.</title>
        <authorList>
            <person name="Zhang S."/>
            <person name="Liu Y."/>
            <person name="Guo Y."/>
        </authorList>
    </citation>
    <scope>NUCLEOTIDE SEQUENCE</scope>
    <source>
        <strain evidence="1">R3-25</strain>
    </source>
</reference>
<gene>
    <name evidence="1" type="ORF">SGN30_24320</name>
</gene>
<dbReference type="RefSeq" id="WP_319076046.1">
    <property type="nucleotide sequence ID" value="NZ_JAWWMZ010000012.1"/>
</dbReference>
<dbReference type="InterPro" id="IPR029068">
    <property type="entry name" value="Glyas_Bleomycin-R_OHBP_Dase"/>
</dbReference>
<dbReference type="SUPFAM" id="SSF54593">
    <property type="entry name" value="Glyoxalase/Bleomycin resistance protein/Dihydroxybiphenyl dioxygenase"/>
    <property type="match status" value="1"/>
</dbReference>
<sequence length="80" mass="8864">MLDHIFLTVTDISRSVVLYESVLPLLGVTARHDHDGAHVPMGHPDLKGFGAKGRLFSGCDKARLLLVPCTSAWSRIPKRW</sequence>
<dbReference type="AlphaFoldDB" id="A0AAJ2V947"/>
<protein>
    <submittedName>
        <fullName evidence="1">Uncharacterized protein</fullName>
    </submittedName>
</protein>